<organism evidence="3 4">
    <name type="scientific">Parathielavia hyrcaniae</name>
    <dbReference type="NCBI Taxonomy" id="113614"/>
    <lineage>
        <taxon>Eukaryota</taxon>
        <taxon>Fungi</taxon>
        <taxon>Dikarya</taxon>
        <taxon>Ascomycota</taxon>
        <taxon>Pezizomycotina</taxon>
        <taxon>Sordariomycetes</taxon>
        <taxon>Sordariomycetidae</taxon>
        <taxon>Sordariales</taxon>
        <taxon>Chaetomiaceae</taxon>
        <taxon>Parathielavia</taxon>
    </lineage>
</organism>
<keyword evidence="2" id="KW-0472">Membrane</keyword>
<feature type="transmembrane region" description="Helical" evidence="2">
    <location>
        <begin position="106"/>
        <end position="128"/>
    </location>
</feature>
<keyword evidence="2" id="KW-1133">Transmembrane helix</keyword>
<proteinExistence type="predicted"/>
<evidence type="ECO:0000313" key="3">
    <source>
        <dbReference type="EMBL" id="KAK4099386.1"/>
    </source>
</evidence>
<keyword evidence="4" id="KW-1185">Reference proteome</keyword>
<keyword evidence="2" id="KW-0812">Transmembrane</keyword>
<gene>
    <name evidence="3" type="ORF">N658DRAFT_540594</name>
</gene>
<feature type="region of interest" description="Disordered" evidence="1">
    <location>
        <begin position="374"/>
        <end position="408"/>
    </location>
</feature>
<reference evidence="3" key="1">
    <citation type="journal article" date="2023" name="Mol. Phylogenet. Evol.">
        <title>Genome-scale phylogeny and comparative genomics of the fungal order Sordariales.</title>
        <authorList>
            <person name="Hensen N."/>
            <person name="Bonometti L."/>
            <person name="Westerberg I."/>
            <person name="Brannstrom I.O."/>
            <person name="Guillou S."/>
            <person name="Cros-Aarteil S."/>
            <person name="Calhoun S."/>
            <person name="Haridas S."/>
            <person name="Kuo A."/>
            <person name="Mondo S."/>
            <person name="Pangilinan J."/>
            <person name="Riley R."/>
            <person name="LaButti K."/>
            <person name="Andreopoulos B."/>
            <person name="Lipzen A."/>
            <person name="Chen C."/>
            <person name="Yan M."/>
            <person name="Daum C."/>
            <person name="Ng V."/>
            <person name="Clum A."/>
            <person name="Steindorff A."/>
            <person name="Ohm R.A."/>
            <person name="Martin F."/>
            <person name="Silar P."/>
            <person name="Natvig D.O."/>
            <person name="Lalanne C."/>
            <person name="Gautier V."/>
            <person name="Ament-Velasquez S.L."/>
            <person name="Kruys A."/>
            <person name="Hutchinson M.I."/>
            <person name="Powell A.J."/>
            <person name="Barry K."/>
            <person name="Miller A.N."/>
            <person name="Grigoriev I.V."/>
            <person name="Debuchy R."/>
            <person name="Gladieux P."/>
            <person name="Hiltunen Thoren M."/>
            <person name="Johannesson H."/>
        </authorList>
    </citation>
    <scope>NUCLEOTIDE SEQUENCE</scope>
    <source>
        <strain evidence="3">CBS 757.83</strain>
    </source>
</reference>
<evidence type="ECO:0000313" key="4">
    <source>
        <dbReference type="Proteomes" id="UP001305647"/>
    </source>
</evidence>
<comment type="caution">
    <text evidence="3">The sequence shown here is derived from an EMBL/GenBank/DDBJ whole genome shotgun (WGS) entry which is preliminary data.</text>
</comment>
<dbReference type="AlphaFoldDB" id="A0AAN6T051"/>
<dbReference type="EMBL" id="MU863650">
    <property type="protein sequence ID" value="KAK4099386.1"/>
    <property type="molecule type" value="Genomic_DNA"/>
</dbReference>
<feature type="transmembrane region" description="Helical" evidence="2">
    <location>
        <begin position="171"/>
        <end position="194"/>
    </location>
</feature>
<reference evidence="3" key="2">
    <citation type="submission" date="2023-05" db="EMBL/GenBank/DDBJ databases">
        <authorList>
            <consortium name="Lawrence Berkeley National Laboratory"/>
            <person name="Steindorff A."/>
            <person name="Hensen N."/>
            <person name="Bonometti L."/>
            <person name="Westerberg I."/>
            <person name="Brannstrom I.O."/>
            <person name="Guillou S."/>
            <person name="Cros-Aarteil S."/>
            <person name="Calhoun S."/>
            <person name="Haridas S."/>
            <person name="Kuo A."/>
            <person name="Mondo S."/>
            <person name="Pangilinan J."/>
            <person name="Riley R."/>
            <person name="Labutti K."/>
            <person name="Andreopoulos B."/>
            <person name="Lipzen A."/>
            <person name="Chen C."/>
            <person name="Yanf M."/>
            <person name="Daum C."/>
            <person name="Ng V."/>
            <person name="Clum A."/>
            <person name="Ohm R."/>
            <person name="Martin F."/>
            <person name="Silar P."/>
            <person name="Natvig D."/>
            <person name="Lalanne C."/>
            <person name="Gautier V."/>
            <person name="Ament-Velasquez S.L."/>
            <person name="Kruys A."/>
            <person name="Hutchinson M.I."/>
            <person name="Powell A.J."/>
            <person name="Barry K."/>
            <person name="Miller A.N."/>
            <person name="Grigoriev I.V."/>
            <person name="Debuchy R."/>
            <person name="Gladieux P."/>
            <person name="Thoren M.H."/>
            <person name="Johannesson H."/>
        </authorList>
    </citation>
    <scope>NUCLEOTIDE SEQUENCE</scope>
    <source>
        <strain evidence="3">CBS 757.83</strain>
    </source>
</reference>
<name>A0AAN6T051_9PEZI</name>
<feature type="transmembrane region" description="Helical" evidence="2">
    <location>
        <begin position="244"/>
        <end position="265"/>
    </location>
</feature>
<evidence type="ECO:0000256" key="2">
    <source>
        <dbReference type="SAM" id="Phobius"/>
    </source>
</evidence>
<feature type="transmembrane region" description="Helical" evidence="2">
    <location>
        <begin position="42"/>
        <end position="62"/>
    </location>
</feature>
<sequence length="408" mass="45128">MEQLPPGVLGVALAVFLYSSFCLACGIFFLWLFWVHDERKSYVAMLGFFVTLHTLASIAQQIHTMARWRSIKLAQHEKIVTHVGNPEMNITGRSLGADLVLFYIQYYSYNVESMLVFFWAVELVNSIFQLRFFKLYRLHASLIAKASAVVVPVVQILLLRFSSVKNSTVGTILLADAIMIGCFALGSLLLLAILGRYIHSRISLASFSVRYGRGTSGGTHGTPSGTGTNGMPRPRRRAIYDRWLVLRFTVGFFALGFFQLVVIGFQLRAVSLNNRANVPAEPDLSAGRARVDFALFAPAPTAVLFAFLVFGTTRNLREYMWNLLVPRAIRDWVEARARRKKEAQTAAATVSGVHISVVRDVEVAHGGASLGMQDFGAAGRGRDGDGKSDEYPIWDGRGVMQNPGRGGR</sequence>
<dbReference type="Proteomes" id="UP001305647">
    <property type="component" value="Unassembled WGS sequence"/>
</dbReference>
<feature type="transmembrane region" description="Helical" evidence="2">
    <location>
        <begin position="140"/>
        <end position="159"/>
    </location>
</feature>
<evidence type="ECO:0000256" key="1">
    <source>
        <dbReference type="SAM" id="MobiDB-lite"/>
    </source>
</evidence>
<accession>A0AAN6T051</accession>
<protein>
    <recommendedName>
        <fullName evidence="5">Glycoside hydrolase</fullName>
    </recommendedName>
</protein>
<evidence type="ECO:0008006" key="5">
    <source>
        <dbReference type="Google" id="ProtNLM"/>
    </source>
</evidence>
<feature type="compositionally biased region" description="Basic and acidic residues" evidence="1">
    <location>
        <begin position="380"/>
        <end position="390"/>
    </location>
</feature>
<feature type="transmembrane region" description="Helical" evidence="2">
    <location>
        <begin position="12"/>
        <end position="35"/>
    </location>
</feature>
<feature type="transmembrane region" description="Helical" evidence="2">
    <location>
        <begin position="293"/>
        <end position="311"/>
    </location>
</feature>